<protein>
    <submittedName>
        <fullName evidence="3">Methyltransferase type 12</fullName>
    </submittedName>
</protein>
<dbReference type="EMBL" id="LCKX01000033">
    <property type="protein sequence ID" value="KKU06441.1"/>
    <property type="molecule type" value="Genomic_DNA"/>
</dbReference>
<feature type="transmembrane region" description="Helical" evidence="2">
    <location>
        <begin position="7"/>
        <end position="25"/>
    </location>
</feature>
<keyword evidence="2" id="KW-0812">Transmembrane</keyword>
<dbReference type="PANTHER" id="PTHR43317:SF1">
    <property type="entry name" value="THERMOSPERMINE SYNTHASE ACAULIS5"/>
    <property type="match status" value="1"/>
</dbReference>
<evidence type="ECO:0000256" key="1">
    <source>
        <dbReference type="ARBA" id="ARBA00023115"/>
    </source>
</evidence>
<evidence type="ECO:0000256" key="2">
    <source>
        <dbReference type="SAM" id="Phobius"/>
    </source>
</evidence>
<comment type="caution">
    <text evidence="3">The sequence shown here is derived from an EMBL/GenBank/DDBJ whole genome shotgun (WGS) entry which is preliminary data.</text>
</comment>
<keyword evidence="1" id="KW-0620">Polyamine biosynthesis</keyword>
<feature type="transmembrane region" description="Helical" evidence="2">
    <location>
        <begin position="634"/>
        <end position="657"/>
    </location>
</feature>
<feature type="transmembrane region" description="Helical" evidence="2">
    <location>
        <begin position="175"/>
        <end position="194"/>
    </location>
</feature>
<dbReference type="Pfam" id="PF01564">
    <property type="entry name" value="Spermine_synth"/>
    <property type="match status" value="1"/>
</dbReference>
<feature type="transmembrane region" description="Helical" evidence="2">
    <location>
        <begin position="688"/>
        <end position="706"/>
    </location>
</feature>
<accession>A0A0G1MDQ2</accession>
<keyword evidence="3" id="KW-0808">Transferase</keyword>
<feature type="transmembrane region" description="Helical" evidence="2">
    <location>
        <begin position="604"/>
        <end position="622"/>
    </location>
</feature>
<dbReference type="PANTHER" id="PTHR43317">
    <property type="entry name" value="THERMOSPERMINE SYNTHASE ACAULIS5"/>
    <property type="match status" value="1"/>
</dbReference>
<sequence>MKLYWRLALVSFLILFLELLIIRLVGTEIRIFAYLGNMILLSIFIGSGIGMYIKKSISPSISAVLLFFVSALTTIVYILRTPRFDVKLFSGISELLSPLSEAYIWQTLNTFSKSGAIFGLLLTGLIIILLAGVFVPLGNLLGKLLDGRENPLKIYSVNVAASLAGMWAFQLFSLLGLPPLLGIAVSLGLLFFLVSDLSERYLLVAAAMAVVALTAPHSSPQPYEGPTTFWSPYQKLTISPIYPTKIHQPKGYYLEVNNVGYMGLLNLDETHIATASAYLTKTKFAKPQEIPFIDQYLLPYQLKRNPENVLIIGAGAGNDAAGAVRGGAKSVDAVEIDPVVIKLGRLYHPDRPYQKPEVNIFVTDGREFMERTAKKYDLIVMGLADSHTLSSSLTNLRLDHYLYTQESLARAKELLQPDGVLVLSFEVTRPWIGERLYKTVNQVFGDQPLAFEVRSDGAFGWGGYFFVAAKQPQTLDNILSANPDLANFVAKNAKAFQPNTRALTDDWPYLYLDKPRLPLIHLLMAGFFIGALAVVKKYVFKQAVIDLPMFFWGAAFLLFEFQNISKASLLFGLTWQTNMIIITAALSMILAANYAVYKKLMSPRAAFIGLILSLLTQFFIPLHSLNRLPPVLKLIVGGGALNLPFFFGGIIFAGWFAKAKDKSRAFASNLFGSAFGGLLEMISFLTGIKFLLVITLAFYTLGWFIAGKRRALRYNLPYDN</sequence>
<dbReference type="InterPro" id="IPR029063">
    <property type="entry name" value="SAM-dependent_MTases_sf"/>
</dbReference>
<dbReference type="GO" id="GO:0032259">
    <property type="term" value="P:methylation"/>
    <property type="evidence" value="ECO:0007669"/>
    <property type="project" value="UniProtKB-KW"/>
</dbReference>
<feature type="transmembrane region" description="Helical" evidence="2">
    <location>
        <begin position="201"/>
        <end position="219"/>
    </location>
</feature>
<dbReference type="GO" id="GO:0008168">
    <property type="term" value="F:methyltransferase activity"/>
    <property type="evidence" value="ECO:0007669"/>
    <property type="project" value="UniProtKB-KW"/>
</dbReference>
<dbReference type="GO" id="GO:0006596">
    <property type="term" value="P:polyamine biosynthetic process"/>
    <property type="evidence" value="ECO:0007669"/>
    <property type="project" value="UniProtKB-KW"/>
</dbReference>
<feature type="transmembrane region" description="Helical" evidence="2">
    <location>
        <begin position="116"/>
        <end position="140"/>
    </location>
</feature>
<reference evidence="3 4" key="1">
    <citation type="journal article" date="2015" name="Nature">
        <title>rRNA introns, odd ribosomes, and small enigmatic genomes across a large radiation of phyla.</title>
        <authorList>
            <person name="Brown C.T."/>
            <person name="Hug L.A."/>
            <person name="Thomas B.C."/>
            <person name="Sharon I."/>
            <person name="Castelle C.J."/>
            <person name="Singh A."/>
            <person name="Wilkins M.J."/>
            <person name="Williams K.H."/>
            <person name="Banfield J.F."/>
        </authorList>
    </citation>
    <scope>NUCLEOTIDE SEQUENCE [LARGE SCALE GENOMIC DNA]</scope>
</reference>
<dbReference type="SUPFAM" id="SSF53335">
    <property type="entry name" value="S-adenosyl-L-methionine-dependent methyltransferases"/>
    <property type="match status" value="1"/>
</dbReference>
<evidence type="ECO:0000313" key="4">
    <source>
        <dbReference type="Proteomes" id="UP000033999"/>
    </source>
</evidence>
<dbReference type="Gene3D" id="3.40.50.150">
    <property type="entry name" value="Vaccinia Virus protein VP39"/>
    <property type="match status" value="1"/>
</dbReference>
<feature type="transmembrane region" description="Helical" evidence="2">
    <location>
        <begin position="579"/>
        <end position="597"/>
    </location>
</feature>
<keyword evidence="3" id="KW-0489">Methyltransferase</keyword>
<feature type="transmembrane region" description="Helical" evidence="2">
    <location>
        <begin position="664"/>
        <end position="682"/>
    </location>
</feature>
<dbReference type="CDD" id="cd02440">
    <property type="entry name" value="AdoMet_MTases"/>
    <property type="match status" value="1"/>
</dbReference>
<proteinExistence type="predicted"/>
<feature type="transmembrane region" description="Helical" evidence="2">
    <location>
        <begin position="542"/>
        <end position="559"/>
    </location>
</feature>
<feature type="transmembrane region" description="Helical" evidence="2">
    <location>
        <begin position="31"/>
        <end position="53"/>
    </location>
</feature>
<feature type="transmembrane region" description="Helical" evidence="2">
    <location>
        <begin position="517"/>
        <end position="535"/>
    </location>
</feature>
<evidence type="ECO:0000313" key="3">
    <source>
        <dbReference type="EMBL" id="KKU06441.1"/>
    </source>
</evidence>
<keyword evidence="2" id="KW-1133">Transmembrane helix</keyword>
<dbReference type="AlphaFoldDB" id="A0A0G1MDQ2"/>
<name>A0A0G1MDQ2_9BACT</name>
<gene>
    <name evidence="3" type="ORF">UX10_C0033G0007</name>
</gene>
<feature type="transmembrane region" description="Helical" evidence="2">
    <location>
        <begin position="60"/>
        <end position="79"/>
    </location>
</feature>
<dbReference type="Proteomes" id="UP000033999">
    <property type="component" value="Unassembled WGS sequence"/>
</dbReference>
<keyword evidence="2" id="KW-0472">Membrane</keyword>
<organism evidence="3 4">
    <name type="scientific">Candidatus Magasanikbacteria bacterium GW2011_GWA2_45_39</name>
    <dbReference type="NCBI Taxonomy" id="1619041"/>
    <lineage>
        <taxon>Bacteria</taxon>
        <taxon>Candidatus Magasanikiibacteriota</taxon>
    </lineage>
</organism>